<comment type="caution">
    <text evidence="1">The sequence shown here is derived from an EMBL/GenBank/DDBJ whole genome shotgun (WGS) entry which is preliminary data.</text>
</comment>
<gene>
    <name evidence="1" type="ORF">E3T48_05645</name>
</gene>
<evidence type="ECO:0000313" key="2">
    <source>
        <dbReference type="Proteomes" id="UP000298313"/>
    </source>
</evidence>
<protein>
    <recommendedName>
        <fullName evidence="3">Multi-ubiquitin domain-containing protein</fullName>
    </recommendedName>
</protein>
<dbReference type="RefSeq" id="WP_134522848.1">
    <property type="nucleotide sequence ID" value="NZ_SOHH01000053.1"/>
</dbReference>
<accession>A0A4R9BA64</accession>
<dbReference type="OrthoDB" id="5074825at2"/>
<reference evidence="1 2" key="1">
    <citation type="submission" date="2019-03" db="EMBL/GenBank/DDBJ databases">
        <title>Genomics of glacier-inhabiting Cryobacterium strains.</title>
        <authorList>
            <person name="Liu Q."/>
            <person name="Xin Y.-H."/>
        </authorList>
    </citation>
    <scope>NUCLEOTIDE SEQUENCE [LARGE SCALE GENOMIC DNA]</scope>
    <source>
        <strain evidence="1 2">Hh4</strain>
    </source>
</reference>
<evidence type="ECO:0000313" key="1">
    <source>
        <dbReference type="EMBL" id="TFD79410.1"/>
    </source>
</evidence>
<keyword evidence="2" id="KW-1185">Reference proteome</keyword>
<evidence type="ECO:0008006" key="3">
    <source>
        <dbReference type="Google" id="ProtNLM"/>
    </source>
</evidence>
<dbReference type="EMBL" id="SOHH01000053">
    <property type="protein sequence ID" value="TFD79410.1"/>
    <property type="molecule type" value="Genomic_DNA"/>
</dbReference>
<organism evidence="1 2">
    <name type="scientific">Cryobacterium fucosi</name>
    <dbReference type="NCBI Taxonomy" id="1259157"/>
    <lineage>
        <taxon>Bacteria</taxon>
        <taxon>Bacillati</taxon>
        <taxon>Actinomycetota</taxon>
        <taxon>Actinomycetes</taxon>
        <taxon>Micrococcales</taxon>
        <taxon>Microbacteriaceae</taxon>
        <taxon>Cryobacterium</taxon>
    </lineage>
</organism>
<name>A0A4R9BA64_9MICO</name>
<proteinExistence type="predicted"/>
<sequence length="80" mass="8998">MSENEKRKLIHFTIDGKEYTTRDDHQEAASLLRLAGVDPSQYDLARKKKDGETKTINDGKVVEINDGDAFFTVRQNATVG</sequence>
<dbReference type="Proteomes" id="UP000298313">
    <property type="component" value="Unassembled WGS sequence"/>
</dbReference>
<dbReference type="AlphaFoldDB" id="A0A4R9BA64"/>